<dbReference type="EMBL" id="QDKK01000012">
    <property type="protein sequence ID" value="PWC24523.1"/>
    <property type="molecule type" value="Genomic_DNA"/>
</dbReference>
<dbReference type="AlphaFoldDB" id="A0A2U1US77"/>
<dbReference type="Proteomes" id="UP000295985">
    <property type="component" value="Unassembled WGS sequence"/>
</dbReference>
<evidence type="ECO:0000313" key="4">
    <source>
        <dbReference type="Proteomes" id="UP000295985"/>
    </source>
</evidence>
<dbReference type="InterPro" id="IPR015168">
    <property type="entry name" value="SsuA/THI5"/>
</dbReference>
<feature type="domain" description="SsuA/THI5-like" evidence="1">
    <location>
        <begin position="33"/>
        <end position="200"/>
    </location>
</feature>
<gene>
    <name evidence="2" type="ORF">DDT54_09020</name>
    <name evidence="3" type="ORF">EH206_08725</name>
</gene>
<evidence type="ECO:0000259" key="1">
    <source>
        <dbReference type="Pfam" id="PF09084"/>
    </source>
</evidence>
<proteinExistence type="predicted"/>
<evidence type="ECO:0000313" key="5">
    <source>
        <dbReference type="Proteomes" id="UP000303847"/>
    </source>
</evidence>
<dbReference type="PANTHER" id="PTHR30024:SF42">
    <property type="entry name" value="ALIPHATIC SULFONATES-BINDING PROTEIN-RELATED"/>
    <property type="match status" value="1"/>
</dbReference>
<dbReference type="OrthoDB" id="6522570at2"/>
<organism evidence="2 4">
    <name type="scientific">Brenneria nigrifluens DSM 30175 = ATCC 13028</name>
    <dbReference type="NCBI Taxonomy" id="1121120"/>
    <lineage>
        <taxon>Bacteria</taxon>
        <taxon>Pseudomonadati</taxon>
        <taxon>Pseudomonadota</taxon>
        <taxon>Gammaproteobacteria</taxon>
        <taxon>Enterobacterales</taxon>
        <taxon>Pectobacteriaceae</taxon>
        <taxon>Brenneria</taxon>
    </lineage>
</organism>
<keyword evidence="5" id="KW-1185">Reference proteome</keyword>
<evidence type="ECO:0000313" key="2">
    <source>
        <dbReference type="EMBL" id="PWC24523.1"/>
    </source>
</evidence>
<dbReference type="RefSeq" id="WP_009112407.1">
    <property type="nucleotide sequence ID" value="NZ_CP034036.1"/>
</dbReference>
<protein>
    <submittedName>
        <fullName evidence="2">Aliphatic sulfonate ABC transporter substrate-binding protein</fullName>
    </submittedName>
</protein>
<evidence type="ECO:0000313" key="3">
    <source>
        <dbReference type="EMBL" id="QCR04254.1"/>
    </source>
</evidence>
<dbReference type="Pfam" id="PF09084">
    <property type="entry name" value="NMT1"/>
    <property type="match status" value="1"/>
</dbReference>
<dbReference type="Proteomes" id="UP000303847">
    <property type="component" value="Chromosome"/>
</dbReference>
<accession>A0A2U1US77</accession>
<dbReference type="PANTHER" id="PTHR30024">
    <property type="entry name" value="ALIPHATIC SULFONATES-BINDING PROTEIN-RELATED"/>
    <property type="match status" value="1"/>
</dbReference>
<dbReference type="EMBL" id="CP034036">
    <property type="protein sequence ID" value="QCR04254.1"/>
    <property type="molecule type" value="Genomic_DNA"/>
</dbReference>
<dbReference type="Gene3D" id="3.40.190.10">
    <property type="entry name" value="Periplasmic binding protein-like II"/>
    <property type="match status" value="2"/>
</dbReference>
<name>A0A2U1US77_9GAMM</name>
<reference evidence="3 5" key="2">
    <citation type="submission" date="2018-11" db="EMBL/GenBank/DDBJ databases">
        <title>Genome sequences of Brenneria nigrifluens and Brenneria rubrifaciens.</title>
        <authorList>
            <person name="Poret-Peterson A.T."/>
            <person name="McClean A.E."/>
            <person name="Kluepfel D.A."/>
        </authorList>
    </citation>
    <scope>NUCLEOTIDE SEQUENCE [LARGE SCALE GENOMIC DNA]</scope>
    <source>
        <strain evidence="3 5">ATCC 13028</strain>
    </source>
</reference>
<sequence>MKIRLGSHPNNLSLFILRHRGVIEPLAAARGWQVEWLDYQQGARSGEWLAAERVDVVGTGSTPPITAQTVGLAVAYLASSPPRDASCALLARAGRDLSSLRGRRLAAMVGSFTDHFLARLLKKQGLLRDDVQLLDIQGQSALDALLGGEIDGWLAIDPWLTRARAAPGIVTLASVGDEIVNRSVFWTRQEWLNRHPDAAAWVVQILGENDLWIGQNTDLAARLLARHLNPAIRTMEWRQSLEARPWGITPTDDGLIAEQQRQADDLFAVGFISSALTLSHRRTA</sequence>
<dbReference type="SUPFAM" id="SSF53850">
    <property type="entry name" value="Periplasmic binding protein-like II"/>
    <property type="match status" value="1"/>
</dbReference>
<reference evidence="2 4" key="1">
    <citation type="submission" date="2018-04" db="EMBL/GenBank/DDBJ databases">
        <title>Brenneria corticis sp.nov.</title>
        <authorList>
            <person name="Li Y."/>
        </authorList>
    </citation>
    <scope>NUCLEOTIDE SEQUENCE [LARGE SCALE GENOMIC DNA]</scope>
    <source>
        <strain evidence="2 4">LMG 2694</strain>
    </source>
</reference>